<dbReference type="EMBL" id="JACSIT010000115">
    <property type="protein sequence ID" value="MBC6994974.1"/>
    <property type="molecule type" value="Genomic_DNA"/>
</dbReference>
<accession>A0A923T8V9</accession>
<protein>
    <recommendedName>
        <fullName evidence="4">DUF1772 domain-containing protein</fullName>
    </recommendedName>
</protein>
<evidence type="ECO:0000256" key="1">
    <source>
        <dbReference type="SAM" id="Phobius"/>
    </source>
</evidence>
<dbReference type="AlphaFoldDB" id="A0A923T8V9"/>
<evidence type="ECO:0000313" key="2">
    <source>
        <dbReference type="EMBL" id="MBC6994974.1"/>
    </source>
</evidence>
<feature type="transmembrane region" description="Helical" evidence="1">
    <location>
        <begin position="127"/>
        <end position="146"/>
    </location>
</feature>
<keyword evidence="3" id="KW-1185">Reference proteome</keyword>
<feature type="transmembrane region" description="Helical" evidence="1">
    <location>
        <begin position="12"/>
        <end position="37"/>
    </location>
</feature>
<gene>
    <name evidence="2" type="ORF">H9S92_12415</name>
</gene>
<comment type="caution">
    <text evidence="2">The sequence shown here is derived from an EMBL/GenBank/DDBJ whole genome shotgun (WGS) entry which is preliminary data.</text>
</comment>
<evidence type="ECO:0000313" key="3">
    <source>
        <dbReference type="Proteomes" id="UP000650081"/>
    </source>
</evidence>
<keyword evidence="1" id="KW-1133">Transmembrane helix</keyword>
<keyword evidence="1" id="KW-0812">Transmembrane</keyword>
<sequence>MATDGIMDEAHFWALRLVFDTAALVLIWLVQLVIYPAFLHYHGEGFRAWHPVYTRRVTYVVMPIMLGQLALYGWLALAPLRWDIGLNLVLVLTAWAITFLRAVPLHGALDTEAEHLPLVAKLIAVNWWRTGLWTVVWGLTIVALLVQ</sequence>
<name>A0A923T8V9_9BACT</name>
<organism evidence="2 3">
    <name type="scientific">Neolewinella lacunae</name>
    <dbReference type="NCBI Taxonomy" id="1517758"/>
    <lineage>
        <taxon>Bacteria</taxon>
        <taxon>Pseudomonadati</taxon>
        <taxon>Bacteroidota</taxon>
        <taxon>Saprospiria</taxon>
        <taxon>Saprospirales</taxon>
        <taxon>Lewinellaceae</taxon>
        <taxon>Neolewinella</taxon>
    </lineage>
</organism>
<evidence type="ECO:0008006" key="4">
    <source>
        <dbReference type="Google" id="ProtNLM"/>
    </source>
</evidence>
<keyword evidence="1" id="KW-0472">Membrane</keyword>
<dbReference type="Proteomes" id="UP000650081">
    <property type="component" value="Unassembled WGS sequence"/>
</dbReference>
<reference evidence="2" key="1">
    <citation type="submission" date="2020-08" db="EMBL/GenBank/DDBJ databases">
        <title>Lewinella bacteria from marine environments.</title>
        <authorList>
            <person name="Zhong Y."/>
        </authorList>
    </citation>
    <scope>NUCLEOTIDE SEQUENCE</scope>
    <source>
        <strain evidence="2">KCTC 42187</strain>
    </source>
</reference>
<proteinExistence type="predicted"/>
<feature type="transmembrane region" description="Helical" evidence="1">
    <location>
        <begin position="84"/>
        <end position="107"/>
    </location>
</feature>
<dbReference type="RefSeq" id="WP_187467029.1">
    <property type="nucleotide sequence ID" value="NZ_JACSIT010000115.1"/>
</dbReference>
<feature type="transmembrane region" description="Helical" evidence="1">
    <location>
        <begin position="57"/>
        <end position="77"/>
    </location>
</feature>